<keyword evidence="10" id="KW-1185">Reference proteome</keyword>
<dbReference type="GO" id="GO:0005524">
    <property type="term" value="F:ATP binding"/>
    <property type="evidence" value="ECO:0007669"/>
    <property type="project" value="UniProtKB-KW"/>
</dbReference>
<dbReference type="STRING" id="1314790.A0A1Y1Z4H4"/>
<dbReference type="GO" id="GO:0004386">
    <property type="term" value="F:helicase activity"/>
    <property type="evidence" value="ECO:0007669"/>
    <property type="project" value="UniProtKB-KW"/>
</dbReference>
<dbReference type="Pfam" id="PF23576">
    <property type="entry name" value="SEN1_barrel"/>
    <property type="match status" value="1"/>
</dbReference>
<feature type="domain" description="Helicase ATP-binding" evidence="8">
    <location>
        <begin position="305"/>
        <end position="769"/>
    </location>
</feature>
<evidence type="ECO:0000256" key="6">
    <source>
        <dbReference type="SAM" id="Coils"/>
    </source>
</evidence>
<dbReference type="EMBL" id="MCFE01000032">
    <property type="protein sequence ID" value="ORY04735.1"/>
    <property type="molecule type" value="Genomic_DNA"/>
</dbReference>
<dbReference type="CDD" id="cd18042">
    <property type="entry name" value="DEXXQc_SETX"/>
    <property type="match status" value="1"/>
</dbReference>
<dbReference type="PANTHER" id="PTHR10887">
    <property type="entry name" value="DNA2/NAM7 HELICASE FAMILY"/>
    <property type="match status" value="1"/>
</dbReference>
<dbReference type="GO" id="GO:0005694">
    <property type="term" value="C:chromosome"/>
    <property type="evidence" value="ECO:0007669"/>
    <property type="project" value="UniProtKB-ARBA"/>
</dbReference>
<dbReference type="CDD" id="cd18808">
    <property type="entry name" value="SF1_C_Upf1"/>
    <property type="match status" value="1"/>
</dbReference>
<dbReference type="PANTHER" id="PTHR10887:SF495">
    <property type="entry name" value="HELICASE SENATAXIN ISOFORM X1-RELATED"/>
    <property type="match status" value="1"/>
</dbReference>
<evidence type="ECO:0000259" key="8">
    <source>
        <dbReference type="PROSITE" id="PS51193"/>
    </source>
</evidence>
<dbReference type="Proteomes" id="UP000193498">
    <property type="component" value="Unassembled WGS sequence"/>
</dbReference>
<dbReference type="GO" id="GO:0006369">
    <property type="term" value="P:termination of RNA polymerase II transcription"/>
    <property type="evidence" value="ECO:0007669"/>
    <property type="project" value="TreeGrafter"/>
</dbReference>
<dbReference type="InterPro" id="IPR056474">
    <property type="entry name" value="SEN1_barrel"/>
</dbReference>
<dbReference type="InterPro" id="IPR027417">
    <property type="entry name" value="P-loop_NTPase"/>
</dbReference>
<feature type="coiled-coil region" evidence="6">
    <location>
        <begin position="446"/>
        <end position="510"/>
    </location>
</feature>
<dbReference type="GO" id="GO:0001147">
    <property type="term" value="F:transcription termination site sequence-specific DNA binding"/>
    <property type="evidence" value="ECO:0007669"/>
    <property type="project" value="TreeGrafter"/>
</dbReference>
<dbReference type="InParanoid" id="A0A1Y1Z4H4"/>
<feature type="compositionally biased region" description="Basic and acidic residues" evidence="7">
    <location>
        <begin position="18"/>
        <end position="33"/>
    </location>
</feature>
<dbReference type="InterPro" id="IPR045055">
    <property type="entry name" value="DNA2/NAM7-like"/>
</dbReference>
<protein>
    <submittedName>
        <fullName evidence="9">p-loop containing nucleoside triphosphate hydrolase protein</fullName>
    </submittedName>
</protein>
<dbReference type="FunCoup" id="A0A1Y1Z4H4">
    <property type="interactions" value="1617"/>
</dbReference>
<evidence type="ECO:0000256" key="5">
    <source>
        <dbReference type="ARBA" id="ARBA00022840"/>
    </source>
</evidence>
<evidence type="ECO:0000256" key="1">
    <source>
        <dbReference type="ARBA" id="ARBA00007913"/>
    </source>
</evidence>
<dbReference type="Pfam" id="PF13086">
    <property type="entry name" value="AAA_11"/>
    <property type="match status" value="1"/>
</dbReference>
<keyword evidence="5" id="KW-0067">ATP-binding</keyword>
<dbReference type="FunFam" id="3.40.50.300:FF:000326">
    <property type="entry name" value="P-loop containing nucleoside triphosphate hydrolase"/>
    <property type="match status" value="1"/>
</dbReference>
<dbReference type="AlphaFoldDB" id="A0A1Y1Z4H4"/>
<dbReference type="OrthoDB" id="6513042at2759"/>
<dbReference type="GO" id="GO:0016604">
    <property type="term" value="C:nuclear body"/>
    <property type="evidence" value="ECO:0007669"/>
    <property type="project" value="TreeGrafter"/>
</dbReference>
<keyword evidence="4" id="KW-0347">Helicase</keyword>
<sequence length="847" mass="95053">MSTVPPDGIPVSNHRTAHKVETPKQGKHEKDSDSDSDDSDSGGGLADIVGDYQKPPEARKYQPRRGIKLIDLPNLRAHPLELRRARIATENQTKARLTPDLSHLHKFIFGWKYNDNGDLPANISKSDIRAVPKVFESPEEYIDVFEPLLLLECWQQFVRAKEELNDSEAVDCTVVNRLMVDGFHDITLSLASSDAQGINENDLLHVFRQKSSGINGAKITDKSFLCKVQSSNIGRDMTQVTVRSAFGRENTETLLAINPKTIWKASKLFSLTTVHREYSALQSIGYYNLCDDVLNAKSSSPPSLNDDIVEKCMKTYLVNQPQAEAILHVLRREQGFSLIQGPPGTGKTKTILGLIGAVLSSRNPDKIETRTEETSSSKKVLVCAPSNAAVDELVKRLKDGIRDSNGAAFKPKVVRIGIFESINSSAKEMSLEHLVEKEMNSPDSEYSKSKKNLNNASSLASELKEKMRAIVKERDELKDMMSRSTDAFAIADMEAKVKQLNSKRWNLAKQLDGENDRKSTSYRALDIAKRKIRTKILTEADIVCSTLSGSGHEQLTSLAVDFETVIIDEAAQSIELSSLIPLKYGCRRCVLVGDPNQLPPTVLSQVAASYSYEQSLFVRIQNHCPDAVHLLSIQYRMHPEISAFPSKLFYGSKLRDGPNLAQIKTQKWHENRKFAPYNFLNVHSGREEIGRGKSLYNTKEAEIAVALVHHLCKAFPTINFSNRIGIITPYKQQLRELRRRFESAFGQTITQVIDFNTVDGFQGQEKDIIIFSCVRAGNRKWHGIGFLADIRRMNVGLTRARYSLFILGNSKSLLENKYWRPLVEDAQERKCFVDVIFTAMVPSVIHD</sequence>
<dbReference type="InterPro" id="IPR041679">
    <property type="entry name" value="DNA2/NAM7-like_C"/>
</dbReference>
<comment type="similarity">
    <text evidence="1">Belongs to the DNA2/NAM7 helicase family.</text>
</comment>
<evidence type="ECO:0000313" key="9">
    <source>
        <dbReference type="EMBL" id="ORY04735.1"/>
    </source>
</evidence>
<dbReference type="InterPro" id="IPR047187">
    <property type="entry name" value="SF1_C_Upf1"/>
</dbReference>
<reference evidence="9 10" key="1">
    <citation type="submission" date="2016-07" db="EMBL/GenBank/DDBJ databases">
        <title>Pervasive Adenine N6-methylation of Active Genes in Fungi.</title>
        <authorList>
            <consortium name="DOE Joint Genome Institute"/>
            <person name="Mondo S.J."/>
            <person name="Dannebaum R.O."/>
            <person name="Kuo R.C."/>
            <person name="Labutti K."/>
            <person name="Haridas S."/>
            <person name="Kuo A."/>
            <person name="Salamov A."/>
            <person name="Ahrendt S.R."/>
            <person name="Lipzen A."/>
            <person name="Sullivan W."/>
            <person name="Andreopoulos W.B."/>
            <person name="Clum A."/>
            <person name="Lindquist E."/>
            <person name="Daum C."/>
            <person name="Ramamoorthy G.K."/>
            <person name="Gryganskyi A."/>
            <person name="Culley D."/>
            <person name="Magnuson J.K."/>
            <person name="James T.Y."/>
            <person name="O'Malley M.A."/>
            <person name="Stajich J.E."/>
            <person name="Spatafora J.W."/>
            <person name="Visel A."/>
            <person name="Grigoriev I.V."/>
        </authorList>
    </citation>
    <scope>NUCLEOTIDE SEQUENCE [LARGE SCALE GENOMIC DNA]</scope>
    <source>
        <strain evidence="9 10">CBS 931.73</strain>
    </source>
</reference>
<name>A0A1Y1Z4H4_9FUNG</name>
<dbReference type="InterPro" id="IPR014013">
    <property type="entry name" value="Helic_SF1/SF2_ATP-bd_DinG/Rad3"/>
</dbReference>
<evidence type="ECO:0000256" key="4">
    <source>
        <dbReference type="ARBA" id="ARBA00022806"/>
    </source>
</evidence>
<comment type="caution">
    <text evidence="9">The sequence shown here is derived from an EMBL/GenBank/DDBJ whole genome shotgun (WGS) entry which is preliminary data.</text>
</comment>
<evidence type="ECO:0000256" key="7">
    <source>
        <dbReference type="SAM" id="MobiDB-lite"/>
    </source>
</evidence>
<evidence type="ECO:0000256" key="2">
    <source>
        <dbReference type="ARBA" id="ARBA00022741"/>
    </source>
</evidence>
<keyword evidence="6" id="KW-0175">Coiled coil</keyword>
<keyword evidence="2" id="KW-0547">Nucleotide-binding</keyword>
<keyword evidence="3 9" id="KW-0378">Hydrolase</keyword>
<dbReference type="InterPro" id="IPR041677">
    <property type="entry name" value="DNA2/NAM7_AAA_11"/>
</dbReference>
<feature type="region of interest" description="Disordered" evidence="7">
    <location>
        <begin position="1"/>
        <end position="65"/>
    </location>
</feature>
<dbReference type="PROSITE" id="PS51193">
    <property type="entry name" value="HELICASE_ATP_BIND_2"/>
    <property type="match status" value="1"/>
</dbReference>
<dbReference type="SUPFAM" id="SSF52540">
    <property type="entry name" value="P-loop containing nucleoside triphosphate hydrolases"/>
    <property type="match status" value="1"/>
</dbReference>
<gene>
    <name evidence="9" type="ORF">K493DRAFT_205490</name>
</gene>
<organism evidence="9 10">
    <name type="scientific">Basidiobolus meristosporus CBS 931.73</name>
    <dbReference type="NCBI Taxonomy" id="1314790"/>
    <lineage>
        <taxon>Eukaryota</taxon>
        <taxon>Fungi</taxon>
        <taxon>Fungi incertae sedis</taxon>
        <taxon>Zoopagomycota</taxon>
        <taxon>Entomophthoromycotina</taxon>
        <taxon>Basidiobolomycetes</taxon>
        <taxon>Basidiobolales</taxon>
        <taxon>Basidiobolaceae</taxon>
        <taxon>Basidiobolus</taxon>
    </lineage>
</organism>
<dbReference type="GO" id="GO:0016787">
    <property type="term" value="F:hydrolase activity"/>
    <property type="evidence" value="ECO:0007669"/>
    <property type="project" value="UniProtKB-KW"/>
</dbReference>
<accession>A0A1Y1Z4H4</accession>
<evidence type="ECO:0000313" key="10">
    <source>
        <dbReference type="Proteomes" id="UP000193498"/>
    </source>
</evidence>
<evidence type="ECO:0000256" key="3">
    <source>
        <dbReference type="ARBA" id="ARBA00022801"/>
    </source>
</evidence>
<proteinExistence type="inferred from homology"/>
<dbReference type="Pfam" id="PF13087">
    <property type="entry name" value="AAA_12"/>
    <property type="match status" value="1"/>
</dbReference>
<dbReference type="Gene3D" id="3.40.50.300">
    <property type="entry name" value="P-loop containing nucleotide triphosphate hydrolases"/>
    <property type="match status" value="2"/>
</dbReference>